<gene>
    <name evidence="2" type="ORF">FHS32_000066</name>
</gene>
<sequence length="57" mass="5938">MSGEPVAHRPAGHATFPAVNGVGPGGVDQETAYTLVVDLASGRGRDVRGIAKRLRRL</sequence>
<dbReference type="EMBL" id="JACHJE010000001">
    <property type="protein sequence ID" value="MBB5123354.1"/>
    <property type="molecule type" value="Genomic_DNA"/>
</dbReference>
<evidence type="ECO:0000313" key="3">
    <source>
        <dbReference type="Proteomes" id="UP000568022"/>
    </source>
</evidence>
<dbReference type="Proteomes" id="UP000568022">
    <property type="component" value="Unassembled WGS sequence"/>
</dbReference>
<protein>
    <submittedName>
        <fullName evidence="2">Uncharacterized protein</fullName>
    </submittedName>
</protein>
<name>A0A7W8BH65_9ACTN</name>
<dbReference type="AlphaFoldDB" id="A0A7W8BH65"/>
<evidence type="ECO:0000256" key="1">
    <source>
        <dbReference type="SAM" id="MobiDB-lite"/>
    </source>
</evidence>
<accession>A0A7W8BH65</accession>
<keyword evidence="3" id="KW-1185">Reference proteome</keyword>
<comment type="caution">
    <text evidence="2">The sequence shown here is derived from an EMBL/GenBank/DDBJ whole genome shotgun (WGS) entry which is preliminary data.</text>
</comment>
<feature type="region of interest" description="Disordered" evidence="1">
    <location>
        <begin position="1"/>
        <end position="23"/>
    </location>
</feature>
<organism evidence="2 3">
    <name type="scientific">Streptomyces griseoloalbus</name>
    <dbReference type="NCBI Taxonomy" id="67303"/>
    <lineage>
        <taxon>Bacteria</taxon>
        <taxon>Bacillati</taxon>
        <taxon>Actinomycetota</taxon>
        <taxon>Actinomycetes</taxon>
        <taxon>Kitasatosporales</taxon>
        <taxon>Streptomycetaceae</taxon>
        <taxon>Streptomyces</taxon>
    </lineage>
</organism>
<evidence type="ECO:0000313" key="2">
    <source>
        <dbReference type="EMBL" id="MBB5123354.1"/>
    </source>
</evidence>
<reference evidence="2 3" key="1">
    <citation type="submission" date="2020-08" db="EMBL/GenBank/DDBJ databases">
        <title>Genomic Encyclopedia of Type Strains, Phase III (KMG-III): the genomes of soil and plant-associated and newly described type strains.</title>
        <authorList>
            <person name="Whitman W."/>
        </authorList>
    </citation>
    <scope>NUCLEOTIDE SEQUENCE [LARGE SCALE GENOMIC DNA]</scope>
    <source>
        <strain evidence="2 3">CECT 3226</strain>
    </source>
</reference>
<proteinExistence type="predicted"/>